<keyword evidence="7 8" id="KW-0961">Cell wall biogenesis/degradation</keyword>
<keyword evidence="5 7" id="KW-0547">Nucleotide-binding</keyword>
<dbReference type="PANTHER" id="PTHR43692:SF1">
    <property type="entry name" value="UDP-N-ACETYLMURAMOYLALANINE--D-GLUTAMATE LIGASE"/>
    <property type="match status" value="1"/>
</dbReference>
<keyword evidence="7 8" id="KW-0131">Cell cycle</keyword>
<organism evidence="11">
    <name type="scientific">Buchnera aphidicola</name>
    <name type="common">Aphis aurantii</name>
    <dbReference type="NCBI Taxonomy" id="1470492"/>
    <lineage>
        <taxon>Bacteria</taxon>
        <taxon>Pseudomonadati</taxon>
        <taxon>Pseudomonadota</taxon>
        <taxon>Gammaproteobacteria</taxon>
        <taxon>Enterobacterales</taxon>
        <taxon>Erwiniaceae</taxon>
        <taxon>Buchnera</taxon>
    </lineage>
</organism>
<dbReference type="EC" id="6.3.2.9" evidence="7 8"/>
<keyword evidence="6 7" id="KW-0067">ATP-binding</keyword>
<dbReference type="PANTHER" id="PTHR43692">
    <property type="entry name" value="UDP-N-ACETYLMURAMOYLALANINE--D-GLUTAMATE LIGASE"/>
    <property type="match status" value="1"/>
</dbReference>
<evidence type="ECO:0000259" key="9">
    <source>
        <dbReference type="Pfam" id="PF02875"/>
    </source>
</evidence>
<dbReference type="NCBIfam" id="TIGR01087">
    <property type="entry name" value="murD"/>
    <property type="match status" value="1"/>
</dbReference>
<dbReference type="HAMAP" id="MF_00639">
    <property type="entry name" value="MurD"/>
    <property type="match status" value="1"/>
</dbReference>
<feature type="binding site" evidence="7">
    <location>
        <begin position="113"/>
        <end position="119"/>
    </location>
    <ligand>
        <name>ATP</name>
        <dbReference type="ChEBI" id="CHEBI:30616"/>
    </ligand>
</feature>
<evidence type="ECO:0000256" key="5">
    <source>
        <dbReference type="ARBA" id="ARBA00022741"/>
    </source>
</evidence>
<dbReference type="Pfam" id="PF08245">
    <property type="entry name" value="Mur_ligase_M"/>
    <property type="match status" value="1"/>
</dbReference>
<evidence type="ECO:0000259" key="10">
    <source>
        <dbReference type="Pfam" id="PF08245"/>
    </source>
</evidence>
<evidence type="ECO:0000256" key="1">
    <source>
        <dbReference type="ARBA" id="ARBA00004496"/>
    </source>
</evidence>
<dbReference type="Pfam" id="PF02875">
    <property type="entry name" value="Mur_ligase_C"/>
    <property type="match status" value="1"/>
</dbReference>
<gene>
    <name evidence="7 11" type="primary">murD</name>
    <name evidence="11" type="ORF">RJT31_01100</name>
</gene>
<reference evidence="11" key="1">
    <citation type="submission" date="2024-06" db="EMBL/GenBank/DDBJ databases">
        <title>Unveiling Genomic Reduction in Obligate Endosymbionts Buchnera of Aphids: Insights from Phylogenomic Comparative Analysis with Novel Genome Data and Co-obligate Endosymbionts.</title>
        <authorList>
            <person name="Lu C."/>
            <person name="Zou T."/>
            <person name="Liu Q."/>
            <person name="Huang X."/>
        </authorList>
    </citation>
    <scope>NUCLEOTIDE SEQUENCE</scope>
    <source>
        <strain evidence="11">Aphau13</strain>
    </source>
</reference>
<dbReference type="Gene3D" id="3.40.1190.10">
    <property type="entry name" value="Mur-like, catalytic domain"/>
    <property type="match status" value="1"/>
</dbReference>
<dbReference type="InterPro" id="IPR036615">
    <property type="entry name" value="Mur_ligase_C_dom_sf"/>
</dbReference>
<feature type="domain" description="Mur ligase C-terminal" evidence="9">
    <location>
        <begin position="302"/>
        <end position="412"/>
    </location>
</feature>
<proteinExistence type="inferred from homology"/>
<evidence type="ECO:0000256" key="6">
    <source>
        <dbReference type="ARBA" id="ARBA00022840"/>
    </source>
</evidence>
<evidence type="ECO:0000256" key="7">
    <source>
        <dbReference type="HAMAP-Rule" id="MF_00639"/>
    </source>
</evidence>
<dbReference type="GO" id="GO:0005737">
    <property type="term" value="C:cytoplasm"/>
    <property type="evidence" value="ECO:0007669"/>
    <property type="project" value="UniProtKB-SubCell"/>
</dbReference>
<keyword evidence="3 7" id="KW-0963">Cytoplasm</keyword>
<protein>
    <recommendedName>
        <fullName evidence="7 8">UDP-N-acetylmuramoylalanine--D-glutamate ligase</fullName>
        <ecNumber evidence="7 8">6.3.2.9</ecNumber>
    </recommendedName>
    <alternativeName>
        <fullName evidence="7">D-glutamic acid-adding enzyme</fullName>
    </alternativeName>
    <alternativeName>
        <fullName evidence="7">UDP-N-acetylmuramoyl-L-alanyl-D-glutamate synthetase</fullName>
    </alternativeName>
</protein>
<evidence type="ECO:0000313" key="11">
    <source>
        <dbReference type="EMBL" id="XAJ81066.1"/>
    </source>
</evidence>
<name>A0AAU6W6Y4_9GAMM</name>
<dbReference type="GO" id="GO:0009252">
    <property type="term" value="P:peptidoglycan biosynthetic process"/>
    <property type="evidence" value="ECO:0007669"/>
    <property type="project" value="UniProtKB-UniRule"/>
</dbReference>
<dbReference type="Gene3D" id="3.40.50.720">
    <property type="entry name" value="NAD(P)-binding Rossmann-like Domain"/>
    <property type="match status" value="1"/>
</dbReference>
<dbReference type="GO" id="GO:0005524">
    <property type="term" value="F:ATP binding"/>
    <property type="evidence" value="ECO:0007669"/>
    <property type="project" value="UniProtKB-UniRule"/>
</dbReference>
<dbReference type="GO" id="GO:0071555">
    <property type="term" value="P:cell wall organization"/>
    <property type="evidence" value="ECO:0007669"/>
    <property type="project" value="UniProtKB-KW"/>
</dbReference>
<accession>A0AAU6W6Y4</accession>
<comment type="similarity">
    <text evidence="7">Belongs to the MurCDEF family.</text>
</comment>
<sequence>MSYKYSGKKILILGIGLTGISCINFFLKKGITPKIIDESKNPDCLYKLPKNIQYKLGILEKKWILESDLIIISPGISSFKPILIEAKILGIEIISDIELFSREAKAPIISITGTNGKSTVATMIKNIAEQSEYKVGLGGNIGFPALEMLEKKNDLYILELSSFQLENIISLKSKIAVVLNIKEDHLDRYPKGFKQYKKIKLSIYNNAETCLINLKENNFFLKKQNKKYITFGTNNSDYYINNEKSNIFLYYKNKKVLDVSKTSLYGYQNYNNALVSLAIADVMNFPRDKSKKILSTFINLPHRFQIVRRCNNISWINDSKSTNVNSTQIALENINTQGTIWLLLGGDKKSANFNILKNCLEKLKIRIYCFGKDGMNISKICQKKSIYVHDLKTAMILISKKVKSGDVVLLSPGCSSKDQFNNFEERGNLFITLSKELS</sequence>
<dbReference type="EMBL" id="CP135018">
    <property type="protein sequence ID" value="XAJ81066.1"/>
    <property type="molecule type" value="Genomic_DNA"/>
</dbReference>
<dbReference type="SUPFAM" id="SSF53623">
    <property type="entry name" value="MurD-like peptide ligases, catalytic domain"/>
    <property type="match status" value="1"/>
</dbReference>
<keyword evidence="7 8" id="KW-0133">Cell shape</keyword>
<dbReference type="GO" id="GO:0008764">
    <property type="term" value="F:UDP-N-acetylmuramoylalanine-D-glutamate ligase activity"/>
    <property type="evidence" value="ECO:0007669"/>
    <property type="project" value="UniProtKB-UniRule"/>
</dbReference>
<dbReference type="RefSeq" id="WP_348769548.1">
    <property type="nucleotide sequence ID" value="NZ_CP135018.1"/>
</dbReference>
<dbReference type="GO" id="GO:0008360">
    <property type="term" value="P:regulation of cell shape"/>
    <property type="evidence" value="ECO:0007669"/>
    <property type="project" value="UniProtKB-KW"/>
</dbReference>
<dbReference type="InterPro" id="IPR013221">
    <property type="entry name" value="Mur_ligase_cen"/>
</dbReference>
<dbReference type="Pfam" id="PF21799">
    <property type="entry name" value="MurD-like_N"/>
    <property type="match status" value="1"/>
</dbReference>
<feature type="domain" description="Mur ligase central" evidence="10">
    <location>
        <begin position="111"/>
        <end position="280"/>
    </location>
</feature>
<keyword evidence="7 8" id="KW-0573">Peptidoglycan synthesis</keyword>
<dbReference type="Gene3D" id="3.90.190.20">
    <property type="entry name" value="Mur ligase, C-terminal domain"/>
    <property type="match status" value="1"/>
</dbReference>
<evidence type="ECO:0000256" key="4">
    <source>
        <dbReference type="ARBA" id="ARBA00022598"/>
    </source>
</evidence>
<comment type="subcellular location">
    <subcellularLocation>
        <location evidence="1 7 8">Cytoplasm</location>
    </subcellularLocation>
</comment>
<dbReference type="AlphaFoldDB" id="A0AAU6W6Y4"/>
<evidence type="ECO:0000256" key="3">
    <source>
        <dbReference type="ARBA" id="ARBA00022490"/>
    </source>
</evidence>
<keyword evidence="7 8" id="KW-0132">Cell division</keyword>
<evidence type="ECO:0000256" key="2">
    <source>
        <dbReference type="ARBA" id="ARBA00004752"/>
    </source>
</evidence>
<keyword evidence="4 7" id="KW-0436">Ligase</keyword>
<dbReference type="SUPFAM" id="SSF53244">
    <property type="entry name" value="MurD-like peptide ligases, peptide-binding domain"/>
    <property type="match status" value="1"/>
</dbReference>
<dbReference type="GO" id="GO:0051301">
    <property type="term" value="P:cell division"/>
    <property type="evidence" value="ECO:0007669"/>
    <property type="project" value="UniProtKB-KW"/>
</dbReference>
<dbReference type="InterPro" id="IPR036565">
    <property type="entry name" value="Mur-like_cat_sf"/>
</dbReference>
<comment type="pathway">
    <text evidence="2 7 8">Cell wall biogenesis; peptidoglycan biosynthesis.</text>
</comment>
<comment type="function">
    <text evidence="7 8">Cell wall formation. Catalyzes the addition of glutamate to the nucleotide precursor UDP-N-acetylmuramoyl-L-alanine (UMA).</text>
</comment>
<comment type="catalytic activity">
    <reaction evidence="7 8">
        <text>UDP-N-acetyl-alpha-D-muramoyl-L-alanine + D-glutamate + ATP = UDP-N-acetyl-alpha-D-muramoyl-L-alanyl-D-glutamate + ADP + phosphate + H(+)</text>
        <dbReference type="Rhea" id="RHEA:16429"/>
        <dbReference type="ChEBI" id="CHEBI:15378"/>
        <dbReference type="ChEBI" id="CHEBI:29986"/>
        <dbReference type="ChEBI" id="CHEBI:30616"/>
        <dbReference type="ChEBI" id="CHEBI:43474"/>
        <dbReference type="ChEBI" id="CHEBI:83898"/>
        <dbReference type="ChEBI" id="CHEBI:83900"/>
        <dbReference type="ChEBI" id="CHEBI:456216"/>
        <dbReference type="EC" id="6.3.2.9"/>
    </reaction>
</comment>
<dbReference type="PROSITE" id="PS51257">
    <property type="entry name" value="PROKAR_LIPOPROTEIN"/>
    <property type="match status" value="1"/>
</dbReference>
<dbReference type="InterPro" id="IPR005762">
    <property type="entry name" value="MurD"/>
</dbReference>
<dbReference type="InterPro" id="IPR004101">
    <property type="entry name" value="Mur_ligase_C"/>
</dbReference>
<evidence type="ECO:0000256" key="8">
    <source>
        <dbReference type="RuleBase" id="RU003664"/>
    </source>
</evidence>
<dbReference type="SUPFAM" id="SSF51984">
    <property type="entry name" value="MurCD N-terminal domain"/>
    <property type="match status" value="1"/>
</dbReference>